<protein>
    <submittedName>
        <fullName evidence="1">UPF0271 protein</fullName>
    </submittedName>
</protein>
<name>A0A7Y9LV06_9MICC</name>
<sequence length="284" mass="29885">MAKSGSQQKPNRAVKVAADAAFTADGQPRPALQALLTRAVESQRPLVQANLRRLRRKYPMASPGELALKLDREFVNTVTGSGAAIGATAIIPGLGTLASLGISAGATVMFLEATALYALSVAELHGVHLQDPERARTTVMAIMLGEEGTSLMQSFAGHALGRGDTPMKTWGSALGRNIPSSAVKVIGGQIQKRFISRLMLHQGSAMVGRMVPFGVGAVIGGAGNLIMARSVVKASKIAFGPPPYGFLGELALPPGPRPTRTIEWRKPLKAISSKMPFQKKTEDA</sequence>
<proteinExistence type="predicted"/>
<reference evidence="1 2" key="1">
    <citation type="submission" date="2020-07" db="EMBL/GenBank/DDBJ databases">
        <title>Sequencing the genomes of 1000 actinobacteria strains.</title>
        <authorList>
            <person name="Klenk H.-P."/>
        </authorList>
    </citation>
    <scope>NUCLEOTIDE SEQUENCE [LARGE SCALE GENOMIC DNA]</scope>
    <source>
        <strain evidence="1 2">DSM 102047</strain>
    </source>
</reference>
<dbReference type="AlphaFoldDB" id="A0A7Y9LV06"/>
<organism evidence="1 2">
    <name type="scientific">Psychromicrobium silvestre</name>
    <dbReference type="NCBI Taxonomy" id="1645614"/>
    <lineage>
        <taxon>Bacteria</taxon>
        <taxon>Bacillati</taxon>
        <taxon>Actinomycetota</taxon>
        <taxon>Actinomycetes</taxon>
        <taxon>Micrococcales</taxon>
        <taxon>Micrococcaceae</taxon>
        <taxon>Psychromicrobium</taxon>
    </lineage>
</organism>
<dbReference type="Proteomes" id="UP000521748">
    <property type="component" value="Unassembled WGS sequence"/>
</dbReference>
<gene>
    <name evidence="1" type="ORF">FHU41_002356</name>
</gene>
<evidence type="ECO:0000313" key="2">
    <source>
        <dbReference type="Proteomes" id="UP000521748"/>
    </source>
</evidence>
<comment type="caution">
    <text evidence="1">The sequence shown here is derived from an EMBL/GenBank/DDBJ whole genome shotgun (WGS) entry which is preliminary data.</text>
</comment>
<dbReference type="RefSeq" id="WP_179389811.1">
    <property type="nucleotide sequence ID" value="NZ_JACBYQ010000002.1"/>
</dbReference>
<dbReference type="EMBL" id="JACBYQ010000002">
    <property type="protein sequence ID" value="NYE96106.1"/>
    <property type="molecule type" value="Genomic_DNA"/>
</dbReference>
<accession>A0A7Y9LV06</accession>
<evidence type="ECO:0000313" key="1">
    <source>
        <dbReference type="EMBL" id="NYE96106.1"/>
    </source>
</evidence>
<keyword evidence="2" id="KW-1185">Reference proteome</keyword>